<dbReference type="KEGG" id="fin:KQS_06610"/>
<evidence type="ECO:0000256" key="1">
    <source>
        <dbReference type="SAM" id="SignalP"/>
    </source>
</evidence>
<name>H8XPK8_FLAIG</name>
<dbReference type="eggNOG" id="ENOG5032WZP">
    <property type="taxonomic scope" value="Bacteria"/>
</dbReference>
<evidence type="ECO:0000313" key="2">
    <source>
        <dbReference type="EMBL" id="CCG53282.1"/>
    </source>
</evidence>
<dbReference type="Proteomes" id="UP000007599">
    <property type="component" value="Chromosome I"/>
</dbReference>
<sequence>MKKIFFLFLFISSFSFAQNKDCEFEINEETDSTYTKVLPEKFVYESVFGSTTRFLSFKLYNIDGVLGLNIQFIQKSSSFLTPTCIDKNTKIFLQLSNGKEVKLINAIDQENCTTLNYDPETKNNIRVLNGYFNFTKENFEFLKTEKVYLVRIVTITGEENFILNPELKSEINKETSQPDSFFIKYLPCFGI</sequence>
<protein>
    <recommendedName>
        <fullName evidence="4">Secreted protein</fullName>
    </recommendedName>
</protein>
<evidence type="ECO:0000313" key="3">
    <source>
        <dbReference type="Proteomes" id="UP000007599"/>
    </source>
</evidence>
<reference evidence="3" key="2">
    <citation type="submission" date="2012-03" db="EMBL/GenBank/DDBJ databases">
        <title>Complete genome sequence of Flavobacterium indicum GPTSA100-9T, isolated from warm spring water.</title>
        <authorList>
            <person name="Barbier P."/>
            <person name="Houel A."/>
            <person name="Loux V."/>
            <person name="Poulain J."/>
            <person name="Bernardet J.-F."/>
            <person name="Touchon M."/>
            <person name="Duchaud E."/>
        </authorList>
    </citation>
    <scope>NUCLEOTIDE SEQUENCE [LARGE SCALE GENOMIC DNA]</scope>
    <source>
        <strain evidence="3">DSM 17447 / CIP 109464 / GPTSA100-9</strain>
    </source>
</reference>
<dbReference type="EMBL" id="HE774682">
    <property type="protein sequence ID" value="CCG53282.1"/>
    <property type="molecule type" value="Genomic_DNA"/>
</dbReference>
<accession>H8XPK8</accession>
<dbReference type="PATRIC" id="fig|1094466.5.peg.1299"/>
<dbReference type="HOGENOM" id="CLU_1432619_0_0_10"/>
<proteinExistence type="predicted"/>
<gene>
    <name evidence="2" type="ordered locus">KQS_06610</name>
</gene>
<keyword evidence="3" id="KW-1185">Reference proteome</keyword>
<keyword evidence="1" id="KW-0732">Signal</keyword>
<feature type="chain" id="PRO_5003616958" description="Secreted protein" evidence="1">
    <location>
        <begin position="18"/>
        <end position="191"/>
    </location>
</feature>
<feature type="signal peptide" evidence="1">
    <location>
        <begin position="1"/>
        <end position="17"/>
    </location>
</feature>
<dbReference type="STRING" id="1094466.KQS_06610"/>
<evidence type="ECO:0008006" key="4">
    <source>
        <dbReference type="Google" id="ProtNLM"/>
    </source>
</evidence>
<dbReference type="RefSeq" id="WP_014388407.1">
    <property type="nucleotide sequence ID" value="NC_017025.1"/>
</dbReference>
<dbReference type="OrthoDB" id="1372254at2"/>
<dbReference type="AlphaFoldDB" id="H8XPK8"/>
<organism evidence="2 3">
    <name type="scientific">Flavobacterium indicum (strain DSM 17447 / CIP 109464 / GPTSA100-9)</name>
    <dbReference type="NCBI Taxonomy" id="1094466"/>
    <lineage>
        <taxon>Bacteria</taxon>
        <taxon>Pseudomonadati</taxon>
        <taxon>Bacteroidota</taxon>
        <taxon>Flavobacteriia</taxon>
        <taxon>Flavobacteriales</taxon>
        <taxon>Flavobacteriaceae</taxon>
        <taxon>Flavobacterium</taxon>
    </lineage>
</organism>
<reference evidence="2 3" key="1">
    <citation type="journal article" date="2012" name="J. Bacteriol.">
        <title>Complete Genome Sequence of Flavobacterium indicum GPSTA100-9T, Isolated from Warm Spring Water.</title>
        <authorList>
            <person name="Barbier P."/>
            <person name="Houel A."/>
            <person name="Loux V."/>
            <person name="Poulain J."/>
            <person name="Bernardet J.F."/>
            <person name="Touchon M."/>
            <person name="Duchaud E."/>
        </authorList>
    </citation>
    <scope>NUCLEOTIDE SEQUENCE [LARGE SCALE GENOMIC DNA]</scope>
    <source>
        <strain evidence="3">DSM 17447 / CIP 109464 / GPTSA100-9</strain>
    </source>
</reference>